<reference evidence="1 2" key="1">
    <citation type="submission" date="2020-04" db="EMBL/GenBank/DDBJ databases">
        <title>Flammeovirgaceae bacterium KN852 isolated from deep sea.</title>
        <authorList>
            <person name="Zhang D.-C."/>
        </authorList>
    </citation>
    <scope>NUCLEOTIDE SEQUENCE [LARGE SCALE GENOMIC DNA]</scope>
    <source>
        <strain evidence="1 2">KN852</strain>
    </source>
</reference>
<comment type="caution">
    <text evidence="1">The sequence shown here is derived from an EMBL/GenBank/DDBJ whole genome shotgun (WGS) entry which is preliminary data.</text>
</comment>
<evidence type="ECO:0000313" key="1">
    <source>
        <dbReference type="EMBL" id="NMM49084.1"/>
    </source>
</evidence>
<sequence>MRNFYKALIILTFITSTLACESENIEPQRPLDEKAELLKKSEDIRGEVL</sequence>
<dbReference type="AlphaFoldDB" id="A0A848J3L6"/>
<protein>
    <submittedName>
        <fullName evidence="1">Uncharacterized protein</fullName>
    </submittedName>
</protein>
<dbReference type="Proteomes" id="UP000559010">
    <property type="component" value="Unassembled WGS sequence"/>
</dbReference>
<keyword evidence="2" id="KW-1185">Reference proteome</keyword>
<evidence type="ECO:0000313" key="2">
    <source>
        <dbReference type="Proteomes" id="UP000559010"/>
    </source>
</evidence>
<feature type="non-terminal residue" evidence="1">
    <location>
        <position position="49"/>
    </location>
</feature>
<name>A0A848J3L6_9BACT</name>
<dbReference type="EMBL" id="JABBNU010000007">
    <property type="protein sequence ID" value="NMM49084.1"/>
    <property type="molecule type" value="Genomic_DNA"/>
</dbReference>
<organism evidence="1 2">
    <name type="scientific">Marinigracilibium pacificum</name>
    <dbReference type="NCBI Taxonomy" id="2729599"/>
    <lineage>
        <taxon>Bacteria</taxon>
        <taxon>Pseudomonadati</taxon>
        <taxon>Bacteroidota</taxon>
        <taxon>Cytophagia</taxon>
        <taxon>Cytophagales</taxon>
        <taxon>Flammeovirgaceae</taxon>
        <taxon>Marinigracilibium</taxon>
    </lineage>
</organism>
<proteinExistence type="predicted"/>
<gene>
    <name evidence="1" type="ORF">HH304_11795</name>
</gene>
<dbReference type="PROSITE" id="PS51257">
    <property type="entry name" value="PROKAR_LIPOPROTEIN"/>
    <property type="match status" value="1"/>
</dbReference>
<accession>A0A848J3L6</accession>